<dbReference type="PANTHER" id="PTHR33048:SF92">
    <property type="entry name" value="INTEGRAL MEMBRANE PROTEIN"/>
    <property type="match status" value="1"/>
</dbReference>
<feature type="compositionally biased region" description="Basic and acidic residues" evidence="6">
    <location>
        <begin position="356"/>
        <end position="370"/>
    </location>
</feature>
<dbReference type="GO" id="GO:0016020">
    <property type="term" value="C:membrane"/>
    <property type="evidence" value="ECO:0007669"/>
    <property type="project" value="UniProtKB-SubCell"/>
</dbReference>
<dbReference type="OrthoDB" id="5273647at2759"/>
<evidence type="ECO:0000256" key="1">
    <source>
        <dbReference type="ARBA" id="ARBA00004141"/>
    </source>
</evidence>
<comment type="subcellular location">
    <subcellularLocation>
        <location evidence="1">Membrane</location>
        <topology evidence="1">Multi-pass membrane protein</topology>
    </subcellularLocation>
</comment>
<feature type="domain" description="Rhodopsin" evidence="8">
    <location>
        <begin position="33"/>
        <end position="299"/>
    </location>
</feature>
<keyword evidence="10" id="KW-1185">Reference proteome</keyword>
<dbReference type="InterPro" id="IPR052337">
    <property type="entry name" value="SAT4-like"/>
</dbReference>
<feature type="transmembrane region" description="Helical" evidence="7">
    <location>
        <begin position="125"/>
        <end position="145"/>
    </location>
</feature>
<feature type="transmembrane region" description="Helical" evidence="7">
    <location>
        <begin position="157"/>
        <end position="177"/>
    </location>
</feature>
<evidence type="ECO:0000259" key="8">
    <source>
        <dbReference type="Pfam" id="PF20684"/>
    </source>
</evidence>
<evidence type="ECO:0000256" key="3">
    <source>
        <dbReference type="ARBA" id="ARBA00022989"/>
    </source>
</evidence>
<dbReference type="AlphaFoldDB" id="A0A9W8VCD4"/>
<evidence type="ECO:0000313" key="9">
    <source>
        <dbReference type="EMBL" id="KAJ4258153.1"/>
    </source>
</evidence>
<comment type="similarity">
    <text evidence="5">Belongs to the SAT4 family.</text>
</comment>
<keyword evidence="3 7" id="KW-1133">Transmembrane helix</keyword>
<keyword evidence="4 7" id="KW-0472">Membrane</keyword>
<evidence type="ECO:0000256" key="2">
    <source>
        <dbReference type="ARBA" id="ARBA00022692"/>
    </source>
</evidence>
<evidence type="ECO:0000256" key="4">
    <source>
        <dbReference type="ARBA" id="ARBA00023136"/>
    </source>
</evidence>
<keyword evidence="2 7" id="KW-0812">Transmembrane</keyword>
<evidence type="ECO:0000313" key="10">
    <source>
        <dbReference type="Proteomes" id="UP001152049"/>
    </source>
</evidence>
<evidence type="ECO:0000256" key="6">
    <source>
        <dbReference type="SAM" id="MobiDB-lite"/>
    </source>
</evidence>
<dbReference type="EMBL" id="JAOQAZ010000016">
    <property type="protein sequence ID" value="KAJ4258153.1"/>
    <property type="molecule type" value="Genomic_DNA"/>
</dbReference>
<protein>
    <recommendedName>
        <fullName evidence="8">Rhodopsin domain-containing protein</fullName>
    </recommendedName>
</protein>
<dbReference type="Pfam" id="PF20684">
    <property type="entry name" value="Fung_rhodopsin"/>
    <property type="match status" value="1"/>
</dbReference>
<accession>A0A9W8VCD4</accession>
<comment type="caution">
    <text evidence="9">The sequence shown here is derived from an EMBL/GenBank/DDBJ whole genome shotgun (WGS) entry which is preliminary data.</text>
</comment>
<feature type="transmembrane region" description="Helical" evidence="7">
    <location>
        <begin position="277"/>
        <end position="298"/>
    </location>
</feature>
<feature type="transmembrane region" description="Helical" evidence="7">
    <location>
        <begin position="50"/>
        <end position="70"/>
    </location>
</feature>
<feature type="region of interest" description="Disordered" evidence="6">
    <location>
        <begin position="332"/>
        <end position="371"/>
    </location>
</feature>
<feature type="transmembrane region" description="Helical" evidence="7">
    <location>
        <begin position="206"/>
        <end position="225"/>
    </location>
</feature>
<evidence type="ECO:0000256" key="5">
    <source>
        <dbReference type="ARBA" id="ARBA00038359"/>
    </source>
</evidence>
<evidence type="ECO:0000256" key="7">
    <source>
        <dbReference type="SAM" id="Phobius"/>
    </source>
</evidence>
<proteinExistence type="inferred from homology"/>
<name>A0A9W8VCD4_9HYPO</name>
<dbReference type="Proteomes" id="UP001152049">
    <property type="component" value="Unassembled WGS sequence"/>
</dbReference>
<gene>
    <name evidence="9" type="ORF">NW762_008294</name>
</gene>
<organism evidence="9 10">
    <name type="scientific">Fusarium torreyae</name>
    <dbReference type="NCBI Taxonomy" id="1237075"/>
    <lineage>
        <taxon>Eukaryota</taxon>
        <taxon>Fungi</taxon>
        <taxon>Dikarya</taxon>
        <taxon>Ascomycota</taxon>
        <taxon>Pezizomycotina</taxon>
        <taxon>Sordariomycetes</taxon>
        <taxon>Hypocreomycetidae</taxon>
        <taxon>Hypocreales</taxon>
        <taxon>Nectriaceae</taxon>
        <taxon>Fusarium</taxon>
    </lineage>
</organism>
<dbReference type="InterPro" id="IPR049326">
    <property type="entry name" value="Rhodopsin_dom_fungi"/>
</dbReference>
<sequence>MTLTKAFPPPSGAAVLGTTWCLIAFAAVIIGTRIYHRLRIQREKLVASDYFMILALCGAISTAAFDVVFWSRDVLRPRMSVGFENYNPGEKLVEYIYKVTSNITPSAITWAYTDLVSKMSWASEIPFYATTYLSKAILLAMYFQIFPPFMGRRRKTLWAVVIYCALAYLVTICLQLFSCMPLERHWVISRPITACDWQMQGTIFRVSWALSFLGSLLLFMLPFTVIHDLDLTKRAKFGLYFVSLVGLLDIAISLIRFLNVELGDGGEFRSFTTIELWSALDVNIGLITACLPSLRMLLGRTRKVDNYTFDEAKTARSSRAMEHRELEEIEESTYLGVNSAPGPSNRSNRASSYGEKTPETKAERSWKDTDSEVTDFELDNLNVEALTKDQAQSYWSTP</sequence>
<feature type="transmembrane region" description="Helical" evidence="7">
    <location>
        <begin position="237"/>
        <end position="257"/>
    </location>
</feature>
<reference evidence="9" key="1">
    <citation type="submission" date="2022-09" db="EMBL/GenBank/DDBJ databases">
        <title>Fusarium specimens isolated from Avocado Roots.</title>
        <authorList>
            <person name="Stajich J."/>
            <person name="Roper C."/>
            <person name="Heimlech-Rivalta G."/>
        </authorList>
    </citation>
    <scope>NUCLEOTIDE SEQUENCE</scope>
    <source>
        <strain evidence="9">CF00136</strain>
    </source>
</reference>
<dbReference type="PANTHER" id="PTHR33048">
    <property type="entry name" value="PTH11-LIKE INTEGRAL MEMBRANE PROTEIN (AFU_ORTHOLOGUE AFUA_5G11245)"/>
    <property type="match status" value="1"/>
</dbReference>
<feature type="transmembrane region" description="Helical" evidence="7">
    <location>
        <begin position="12"/>
        <end position="30"/>
    </location>
</feature>
<feature type="compositionally biased region" description="Polar residues" evidence="6">
    <location>
        <begin position="341"/>
        <end position="351"/>
    </location>
</feature>